<dbReference type="InterPro" id="IPR018247">
    <property type="entry name" value="EF_Hand_1_Ca_BS"/>
</dbReference>
<keyword evidence="1" id="KW-0677">Repeat</keyword>
<dbReference type="InterPro" id="IPR011990">
    <property type="entry name" value="TPR-like_helical_dom_sf"/>
</dbReference>
<evidence type="ECO:0000313" key="9">
    <source>
        <dbReference type="Proteomes" id="UP000186817"/>
    </source>
</evidence>
<accession>A0A1Q9E7C0</accession>
<dbReference type="SMART" id="SM00054">
    <property type="entry name" value="EFh"/>
    <property type="match status" value="1"/>
</dbReference>
<sequence length="2471" mass="274368">MFVSRHAQCRKGLVSQQESLREGQVLTLSSCQVMSIEIQKQIKDNATSVSDFFSDLYKWTEDQVKEERRREIRKTARQVGIDEAQKLIAAKPAERDAAEQINDAHVDGERSDPIKRDNAPIAQYYHDWDRYDPEAEVGRIEEEAFQSQRAEREARQAEKDRILDEMALKPNGDRTRTSAAKPRVKVSVRRSGRKVAPVDLAAPRKDEANRLFGAGRYREAIAAYTAAIDCLDKYQPAEERVSSVDDSEKMWERRDRIHEDGAGEKEAIALKVALLANRALACLKLELNLYLLIMHFLKPMANGSNRPLRLRLPSLTACSTLQMLVAFLPTLLIAEARDIFCTPENLGRFNGFPQQLDAGIYWFGPDDQSEKATGYPSKFYDPSKPTMLYFHGWTGEGQGWTSRCKRLTTRCHPDICPNGGGQPLVNSWLDEGWNVGFFYWDQFADEACVRDAEQKLWFDKRGDGFRWKAYNLSSGVAYYQNYNEALDELSVADMCALNVKKAMGSFGGSQVRFVGHSLGAQLAVRCASMLHVEDHPAAPGRLSLLEPYFSKHSHLFFGCHGEVTTHEGMGDFAERLTVEYVQNMWKRKKVVTDVYKSSLLTEKAPEDSPYTELKNIVENGAVGGFEHTLVGNLGAGLVGEDLERASTLVEYEPDWCEGVKTDVSGDVEHLGCRHCAVMPLYLLSFGRRAPELSPPIRSAEPGSALSSCMTPSASCLDEQVREWVQRQLDMQPAHQSWKQTGGSNTFDGSDDSFILNPSIKQGIKLGLQSANSLVQLPVKREKPEDLTFTRVVTTPSLFLLVRGDASSPLKTSSQLLWELEETGETPACSRPVEDWVRAWWRRVETEIPQTSTSAGSSAPIEVLDTQVEEGERLALEELEYQREREAELAARRAQEEEHDEEERTWESEMERISEMYARAGSAARHQEWEDWVLDQEMHRPPPRTRRYVEVDVGPAPGAARVDKKLKMAVPLDCGPQVVLRNAQLVQSDNASTCSAPSTVLAPPVDSQPVDQQRVTSDALGGQGVPRELDFGNCMTQYSRLQQGIISPEYVRQMWGENTLDLMLAQADVEQLEASEGASTGLGMAEPVIEGLETPQGTSVVGQDEGFSTAETVVESISREVDDELAAVAIMCTVAGCVVVLLPFLHRRHDSDDESLATSRPYSRKDYNYKDPYNHKDPELGLGYENLLASPGGSFASSYSGQRIVLATPPGVASPGVTSPAVTSPGFVRSFSVHSRQSRVLSAAESESFRETLLKSGSQLGSLVKDKQKHTVDYTLSYGLMFHAARAACAAQFTDWRECVLDASEALRFEPMHHKAMLRRGFALARMKRWGPAAKDLEQAVSADPEDKKANAELQMVRRMLTEQAKDARAHAKCVICDSTRAPSMPTRKLVVKVLQAKPLKPIKPAKEADMPVCATEEAGDVPAPPCPSSASAPSARTYVPRSVRMRGRHPAEVGSDHGQGAKKPMSFYQFEAQWARSRPLDRASLLRRLGAASLPALFRESLDSELLASILEALEVDLAEGHSQNQFAVEVLGSLSRTPRFELSLQSLTAPERKQLDEVLAKLRVEVSAEEMAKLDDAFRPTPPARGPGPLDHEETDEDDVPDDRGPAAFSLDGCACAILDQQMDEVSIAFITTSSRSLTATELSDTDKVRELEYWCKLTFRSVELHLKTAWSLCDISDVERIRTYAEKLEGPLVYSFLDVEAYMTRYELSKDQVLEQKEAFDLLDIDGNGKVTYQEVKEMNAKLGQPMSEQDRCQFLEKGLSSREAGGSHAVTFPEFLKVYVKGEFGRDVPLPRDEETLQAMTRALLDPIDESKMVMSKMSNSTGAAYYVRVAKLMLAGSQALKGTVQLMPARSAMRSEPMHKEQPASDVLELNALGYARFSSAPPGTPVTVINGVPQKCGRSEAIPQATAVAVDLPHSVTCHLSPDPKLAQAVALEQQRLGKAFVPSRAEVLKFSHFTGPFHSNRTARGVDPGISALRTCKPRASKSTSYKMLFTNLPLELSTTGKRNVKTAVAWFWLFMKLATALFITWPEWSTKKDDEFGTQGMRQVFGRAVQIGGGSEHKQTLQDISGEIRDGRTWAELVEAGYLDVDWRDVEFPAGLEGPFKSHDGGETCYKHMISVGTASSPASLNDLRSKGDATAAHATVSEPEGNQGKPKGKGKCRPLADYVRFDKICKWDNKYKPYLHPVTGEALTAGESEDFKCYLQRHKERKTTDGATGWQEGIPSGYGKEAAAWGKNSDTQTAELRHGKKKKTHKDKKNNKDKKNKNKNKKKDKKDKQQNIGDGGAATSSRPLSEMTQFRTRHSRRCHMGDVVDKYLHLVDKYQPRVFAEARIYVARFPEQAASGAPQGGGTNREDAQGEEPTPTTRTEHAKKGNADAVSERRETVDADTPPDWGDSSGDDAAPSYEWPWGEAARPSDRGDSPSHLALRPSEPSERGRIHLVPNEQWRGVQLIQEHMAKARTERAFRS</sequence>
<dbReference type="CDD" id="cd00051">
    <property type="entry name" value="EFh"/>
    <property type="match status" value="1"/>
</dbReference>
<dbReference type="SMART" id="SM00028">
    <property type="entry name" value="TPR"/>
    <property type="match status" value="3"/>
</dbReference>
<dbReference type="EMBL" id="LSRX01000240">
    <property type="protein sequence ID" value="OLQ03301.1"/>
    <property type="molecule type" value="Genomic_DNA"/>
</dbReference>
<evidence type="ECO:0000313" key="8">
    <source>
        <dbReference type="EMBL" id="OLQ03301.1"/>
    </source>
</evidence>
<dbReference type="Pfam" id="PF13877">
    <property type="entry name" value="RPAP3_C"/>
    <property type="match status" value="1"/>
</dbReference>
<dbReference type="SUPFAM" id="SSF48452">
    <property type="entry name" value="TPR-like"/>
    <property type="match status" value="1"/>
</dbReference>
<protein>
    <recommendedName>
        <fullName evidence="5">RNA polymerase II-associated protein 3</fullName>
    </recommendedName>
</protein>
<feature type="region of interest" description="Disordered" evidence="6">
    <location>
        <begin position="1575"/>
        <end position="1602"/>
    </location>
</feature>
<dbReference type="InterPro" id="IPR019734">
    <property type="entry name" value="TPR_rpt"/>
</dbReference>
<dbReference type="InterPro" id="IPR011992">
    <property type="entry name" value="EF-hand-dom_pair"/>
</dbReference>
<feature type="compositionally biased region" description="Polar residues" evidence="6">
    <location>
        <begin position="2290"/>
        <end position="2302"/>
    </location>
</feature>
<feature type="region of interest" description="Disordered" evidence="6">
    <location>
        <begin position="2213"/>
        <end position="2306"/>
    </location>
</feature>
<feature type="region of interest" description="Disordered" evidence="6">
    <location>
        <begin position="166"/>
        <end position="188"/>
    </location>
</feature>
<proteinExistence type="inferred from homology"/>
<dbReference type="InterPro" id="IPR029058">
    <property type="entry name" value="AB_hydrolase_fold"/>
</dbReference>
<feature type="domain" description="EF-hand" evidence="7">
    <location>
        <begin position="1713"/>
        <end position="1748"/>
    </location>
</feature>
<dbReference type="PANTHER" id="PTHR46423:SF1">
    <property type="entry name" value="RNA POLYMERASE II-ASSOCIATED PROTEIN 3"/>
    <property type="match status" value="1"/>
</dbReference>
<feature type="compositionally biased region" description="Basic and acidic residues" evidence="6">
    <location>
        <begin position="2370"/>
        <end position="2389"/>
    </location>
</feature>
<feature type="region of interest" description="Disordered" evidence="6">
    <location>
        <begin position="2345"/>
        <end position="2445"/>
    </location>
</feature>
<feature type="compositionally biased region" description="Basic residues" evidence="6">
    <location>
        <begin position="2250"/>
        <end position="2277"/>
    </location>
</feature>
<dbReference type="OrthoDB" id="429467at2759"/>
<comment type="caution">
    <text evidence="8">The sequence shown here is derived from an EMBL/GenBank/DDBJ whole genome shotgun (WGS) entry which is preliminary data.</text>
</comment>
<dbReference type="Gene3D" id="3.40.50.1820">
    <property type="entry name" value="alpha/beta hydrolase"/>
    <property type="match status" value="1"/>
</dbReference>
<dbReference type="InterPro" id="IPR002048">
    <property type="entry name" value="EF_hand_dom"/>
</dbReference>
<evidence type="ECO:0000256" key="6">
    <source>
        <dbReference type="SAM" id="MobiDB-lite"/>
    </source>
</evidence>
<feature type="compositionally biased region" description="Basic and acidic residues" evidence="6">
    <location>
        <begin position="166"/>
        <end position="176"/>
    </location>
</feature>
<dbReference type="SUPFAM" id="SSF53474">
    <property type="entry name" value="alpha/beta-Hydrolases"/>
    <property type="match status" value="1"/>
</dbReference>
<dbReference type="InterPro" id="IPR025986">
    <property type="entry name" value="RPAP3-like_C"/>
</dbReference>
<feature type="region of interest" description="Disordered" evidence="6">
    <location>
        <begin position="91"/>
        <end position="116"/>
    </location>
</feature>
<dbReference type="PROSITE" id="PS00018">
    <property type="entry name" value="EF_HAND_1"/>
    <property type="match status" value="1"/>
</dbReference>
<dbReference type="PROSITE" id="PS50222">
    <property type="entry name" value="EF_HAND_2"/>
    <property type="match status" value="1"/>
</dbReference>
<dbReference type="Gene3D" id="1.10.238.10">
    <property type="entry name" value="EF-hand"/>
    <property type="match status" value="1"/>
</dbReference>
<keyword evidence="3" id="KW-0106">Calcium</keyword>
<keyword evidence="2" id="KW-0802">TPR repeat</keyword>
<feature type="region of interest" description="Disordered" evidence="6">
    <location>
        <begin position="1151"/>
        <end position="1170"/>
    </location>
</feature>
<dbReference type="Gene3D" id="1.25.40.10">
    <property type="entry name" value="Tetratricopeptide repeat domain"/>
    <property type="match status" value="2"/>
</dbReference>
<name>A0A1Q9E7C0_SYMMI</name>
<dbReference type="SUPFAM" id="SSF47473">
    <property type="entry name" value="EF-hand"/>
    <property type="match status" value="1"/>
</dbReference>
<evidence type="ECO:0000259" key="7">
    <source>
        <dbReference type="PROSITE" id="PS50222"/>
    </source>
</evidence>
<feature type="compositionally biased region" description="Basic and acidic residues" evidence="6">
    <location>
        <begin position="92"/>
        <end position="116"/>
    </location>
</feature>
<keyword evidence="9" id="KW-1185">Reference proteome</keyword>
<evidence type="ECO:0000256" key="3">
    <source>
        <dbReference type="ARBA" id="ARBA00022837"/>
    </source>
</evidence>
<evidence type="ECO:0000256" key="5">
    <source>
        <dbReference type="ARBA" id="ARBA00040133"/>
    </source>
</evidence>
<dbReference type="GO" id="GO:0005509">
    <property type="term" value="F:calcium ion binding"/>
    <property type="evidence" value="ECO:0007669"/>
    <property type="project" value="InterPro"/>
</dbReference>
<evidence type="ECO:0000256" key="2">
    <source>
        <dbReference type="ARBA" id="ARBA00022803"/>
    </source>
</evidence>
<dbReference type="PANTHER" id="PTHR46423">
    <property type="entry name" value="RNA POLYMERASE II-ASSOCIATED PROTEIN 3"/>
    <property type="match status" value="1"/>
</dbReference>
<gene>
    <name evidence="8" type="primary">TTL1</name>
    <name evidence="8" type="ORF">AK812_SmicGene13785</name>
</gene>
<dbReference type="Proteomes" id="UP000186817">
    <property type="component" value="Unassembled WGS sequence"/>
</dbReference>
<organism evidence="8 9">
    <name type="scientific">Symbiodinium microadriaticum</name>
    <name type="common">Dinoflagellate</name>
    <name type="synonym">Zooxanthella microadriatica</name>
    <dbReference type="NCBI Taxonomy" id="2951"/>
    <lineage>
        <taxon>Eukaryota</taxon>
        <taxon>Sar</taxon>
        <taxon>Alveolata</taxon>
        <taxon>Dinophyceae</taxon>
        <taxon>Suessiales</taxon>
        <taxon>Symbiodiniaceae</taxon>
        <taxon>Symbiodinium</taxon>
    </lineage>
</organism>
<evidence type="ECO:0000256" key="1">
    <source>
        <dbReference type="ARBA" id="ARBA00022737"/>
    </source>
</evidence>
<dbReference type="GO" id="GO:0101031">
    <property type="term" value="C:protein folding chaperone complex"/>
    <property type="evidence" value="ECO:0007669"/>
    <property type="project" value="TreeGrafter"/>
</dbReference>
<comment type="similarity">
    <text evidence="4">Belongs to the RPAP3 family.</text>
</comment>
<evidence type="ECO:0000256" key="4">
    <source>
        <dbReference type="ARBA" id="ARBA00038275"/>
    </source>
</evidence>
<feature type="region of interest" description="Disordered" evidence="6">
    <location>
        <begin position="2131"/>
        <end position="2163"/>
    </location>
</feature>
<dbReference type="InterPro" id="IPR051966">
    <property type="entry name" value="RPAP3"/>
</dbReference>
<reference evidence="8 9" key="1">
    <citation type="submission" date="2016-02" db="EMBL/GenBank/DDBJ databases">
        <title>Genome analysis of coral dinoflagellate symbionts highlights evolutionary adaptations to a symbiotic lifestyle.</title>
        <authorList>
            <person name="Aranda M."/>
            <person name="Li Y."/>
            <person name="Liew Y.J."/>
            <person name="Baumgarten S."/>
            <person name="Simakov O."/>
            <person name="Wilson M."/>
            <person name="Piel J."/>
            <person name="Ashoor H."/>
            <person name="Bougouffa S."/>
            <person name="Bajic V.B."/>
            <person name="Ryu T."/>
            <person name="Ravasi T."/>
            <person name="Bayer T."/>
            <person name="Micklem G."/>
            <person name="Kim H."/>
            <person name="Bhak J."/>
            <person name="Lajeunesse T.C."/>
            <person name="Voolstra C.R."/>
        </authorList>
    </citation>
    <scope>NUCLEOTIDE SEQUENCE [LARGE SCALE GENOMIC DNA]</scope>
    <source>
        <strain evidence="8 9">CCMP2467</strain>
    </source>
</reference>